<evidence type="ECO:0000313" key="3">
    <source>
        <dbReference type="Proteomes" id="UP001165121"/>
    </source>
</evidence>
<accession>A0A9W6YFX8</accession>
<reference evidence="2" key="1">
    <citation type="submission" date="2023-04" db="EMBL/GenBank/DDBJ databases">
        <title>Phytophthora fragariaefolia NBRC 109709.</title>
        <authorList>
            <person name="Ichikawa N."/>
            <person name="Sato H."/>
            <person name="Tonouchi N."/>
        </authorList>
    </citation>
    <scope>NUCLEOTIDE SEQUENCE</scope>
    <source>
        <strain evidence="2">NBRC 109709</strain>
    </source>
</reference>
<dbReference type="Proteomes" id="UP001165121">
    <property type="component" value="Unassembled WGS sequence"/>
</dbReference>
<dbReference type="OrthoDB" id="117261at2759"/>
<gene>
    <name evidence="2" type="ORF">Pfra01_002737400</name>
</gene>
<organism evidence="2 3">
    <name type="scientific">Phytophthora fragariaefolia</name>
    <dbReference type="NCBI Taxonomy" id="1490495"/>
    <lineage>
        <taxon>Eukaryota</taxon>
        <taxon>Sar</taxon>
        <taxon>Stramenopiles</taxon>
        <taxon>Oomycota</taxon>
        <taxon>Peronosporomycetes</taxon>
        <taxon>Peronosporales</taxon>
        <taxon>Peronosporaceae</taxon>
        <taxon>Phytophthora</taxon>
    </lineage>
</organism>
<name>A0A9W6YFX8_9STRA</name>
<feature type="compositionally biased region" description="Basic and acidic residues" evidence="1">
    <location>
        <begin position="11"/>
        <end position="23"/>
    </location>
</feature>
<dbReference type="EMBL" id="BSXT01006674">
    <property type="protein sequence ID" value="GMF62798.1"/>
    <property type="molecule type" value="Genomic_DNA"/>
</dbReference>
<comment type="caution">
    <text evidence="2">The sequence shown here is derived from an EMBL/GenBank/DDBJ whole genome shotgun (WGS) entry which is preliminary data.</text>
</comment>
<sequence>MKPSDGAGAMSKDKRVRFADTDIGHTGNKGDGGDGDHGGDNVPDGDGSYGDEGNRRQRVMVDTAYNNNPKSREELVRVVNKQLEAWAERFRTDEGHHERHQEENRRAMESLPTAQVRVGGEWRNIKLDTGTQFCVAGESWKEHGERLGRFPPVDFVEGSTGAVAKGEGVWQFRFKTQYGQAMVVDALVVEDATEEFLLGEDWMMQNGVKIDFISCEMKWYVDGDKRVVPFSCTKRGKNAGRAVRDRLVQKQQVTTGTCRRVELAVAAPEGTEGLFMPALGVEPHLMLAPTLARVSGGKFVVPVMNLVGRTAKLPAQEM</sequence>
<feature type="region of interest" description="Disordered" evidence="1">
    <location>
        <begin position="1"/>
        <end position="55"/>
    </location>
</feature>
<keyword evidence="3" id="KW-1185">Reference proteome</keyword>
<proteinExistence type="predicted"/>
<dbReference type="AlphaFoldDB" id="A0A9W6YFX8"/>
<evidence type="ECO:0000313" key="2">
    <source>
        <dbReference type="EMBL" id="GMF62798.1"/>
    </source>
</evidence>
<dbReference type="InterPro" id="IPR021109">
    <property type="entry name" value="Peptidase_aspartic_dom_sf"/>
</dbReference>
<evidence type="ECO:0000256" key="1">
    <source>
        <dbReference type="SAM" id="MobiDB-lite"/>
    </source>
</evidence>
<dbReference type="SUPFAM" id="SSF50630">
    <property type="entry name" value="Acid proteases"/>
    <property type="match status" value="1"/>
</dbReference>
<protein>
    <submittedName>
        <fullName evidence="2">Unnamed protein product</fullName>
    </submittedName>
</protein>